<dbReference type="EMBL" id="CP113520">
    <property type="protein sequence ID" value="WAJ29587.1"/>
    <property type="molecule type" value="Genomic_DNA"/>
</dbReference>
<dbReference type="Proteomes" id="UP001163223">
    <property type="component" value="Chromosome"/>
</dbReference>
<sequence length="539" mass="60022">MIEFRFVTRRLALKAALGASMLPFMGGLSVAQEPPAAPPAPPPAPAPEAAPAPPQPFDFEALSARMAERAKAPYQTPQEVPQELLDLTYDELRSIRFRPDHALWREQPVNFQLHAFYPGFLFRTAVHLFVGDGTTFQPANFGPADFSYDPPLDPARFQNIPLPGIAGFRIHSPLERPDYFDELVTFLGASYFRALGMGSRYGLSARGIAINTATGTPEEFPSFTAFYVTTPKPGDKHVSIMAELDSPSLTGAYAFRIEPGPQTVMDVTCRLYFRNAVERLGVAPLTSMFHFGENDPPDRDDFRPEVHDSDGLVIERSNGERFWRPLKNPKQLSLSVIGETSPRAFGLLQRDRDFSHYEDLESRYDLRPSLMIEPVGEWGKGSVLLVEIPTDLETNDNIAAFWVPENAPQPGSTYEFRYRMSWGMHSQETDGLAYVTGTYAGLGGNSGSSDPVNTRRFAVNFAGGTLANLPNDARPDPVVSLSDNARLHFTNVDRLPDGGWRLTVELERTDSGPVEISGKLSMLQRIQTETWLYQWTEEQ</sequence>
<protein>
    <submittedName>
        <fullName evidence="1">Glucan biosynthesis protein G</fullName>
    </submittedName>
</protein>
<keyword evidence="2" id="KW-1185">Reference proteome</keyword>
<evidence type="ECO:0000313" key="1">
    <source>
        <dbReference type="EMBL" id="WAJ29587.1"/>
    </source>
</evidence>
<accession>A0ACD4NS32</accession>
<proteinExistence type="predicted"/>
<gene>
    <name evidence="1" type="ORF">OXU80_04965</name>
</gene>
<name>A0ACD4NS32_9HYPH</name>
<organism evidence="1 2">
    <name type="scientific">Antarcticirhabdus aurantiaca</name>
    <dbReference type="NCBI Taxonomy" id="2606717"/>
    <lineage>
        <taxon>Bacteria</taxon>
        <taxon>Pseudomonadati</taxon>
        <taxon>Pseudomonadota</taxon>
        <taxon>Alphaproteobacteria</taxon>
        <taxon>Hyphomicrobiales</taxon>
        <taxon>Aurantimonadaceae</taxon>
        <taxon>Antarcticirhabdus</taxon>
    </lineage>
</organism>
<evidence type="ECO:0000313" key="2">
    <source>
        <dbReference type="Proteomes" id="UP001163223"/>
    </source>
</evidence>
<reference evidence="1" key="1">
    <citation type="submission" date="2022-11" db="EMBL/GenBank/DDBJ databases">
        <title>beta-Carotene-producing bacterium, Jeongeuplla avenae sp. nov., alleviates the salt stress of Arabidopsis seedlings.</title>
        <authorList>
            <person name="Jiang L."/>
            <person name="Lee J."/>
        </authorList>
    </citation>
    <scope>NUCLEOTIDE SEQUENCE</scope>
    <source>
        <strain evidence="1">DY_R2A_6</strain>
    </source>
</reference>